<dbReference type="EMBL" id="VMRY01000003">
    <property type="protein sequence ID" value="TVT59808.1"/>
    <property type="molecule type" value="Genomic_DNA"/>
</dbReference>
<dbReference type="SUPFAM" id="SSF69618">
    <property type="entry name" value="HemD-like"/>
    <property type="match status" value="1"/>
</dbReference>
<evidence type="ECO:0000313" key="12">
    <source>
        <dbReference type="Proteomes" id="UP000317355"/>
    </source>
</evidence>
<evidence type="ECO:0000256" key="3">
    <source>
        <dbReference type="ARBA" id="ARBA00013109"/>
    </source>
</evidence>
<dbReference type="GO" id="GO:0006780">
    <property type="term" value="P:uroporphyrinogen III biosynthetic process"/>
    <property type="evidence" value="ECO:0007669"/>
    <property type="project" value="UniProtKB-UniRule"/>
</dbReference>
<evidence type="ECO:0000259" key="10">
    <source>
        <dbReference type="Pfam" id="PF02602"/>
    </source>
</evidence>
<dbReference type="Gene3D" id="3.40.50.10090">
    <property type="match status" value="2"/>
</dbReference>
<dbReference type="GO" id="GO:0006782">
    <property type="term" value="P:protoporphyrinogen IX biosynthetic process"/>
    <property type="evidence" value="ECO:0007669"/>
    <property type="project" value="UniProtKB-UniRule"/>
</dbReference>
<dbReference type="EC" id="4.2.1.75" evidence="3 9"/>
<name>A0A558DFK3_9GAMM</name>
<accession>A0A558DFK3</accession>
<dbReference type="UniPathway" id="UPA00251">
    <property type="reaction ID" value="UER00320"/>
</dbReference>
<comment type="caution">
    <text evidence="11">The sequence shown here is derived from an EMBL/GenBank/DDBJ whole genome shotgun (WGS) entry which is preliminary data.</text>
</comment>
<keyword evidence="5 9" id="KW-0627">Porphyrin biosynthesis</keyword>
<comment type="catalytic activity">
    <reaction evidence="8 9">
        <text>hydroxymethylbilane = uroporphyrinogen III + H2O</text>
        <dbReference type="Rhea" id="RHEA:18965"/>
        <dbReference type="ChEBI" id="CHEBI:15377"/>
        <dbReference type="ChEBI" id="CHEBI:57308"/>
        <dbReference type="ChEBI" id="CHEBI:57845"/>
        <dbReference type="EC" id="4.2.1.75"/>
    </reaction>
</comment>
<dbReference type="PANTHER" id="PTHR38042">
    <property type="entry name" value="UROPORPHYRINOGEN-III SYNTHASE, CHLOROPLASTIC"/>
    <property type="match status" value="1"/>
</dbReference>
<evidence type="ECO:0000256" key="4">
    <source>
        <dbReference type="ARBA" id="ARBA00023239"/>
    </source>
</evidence>
<comment type="function">
    <text evidence="6 9">Catalyzes cyclization of the linear tetrapyrrole, hydroxymethylbilane, to the macrocyclic uroporphyrinogen III.</text>
</comment>
<evidence type="ECO:0000256" key="7">
    <source>
        <dbReference type="ARBA" id="ARBA00040167"/>
    </source>
</evidence>
<keyword evidence="4 9" id="KW-0456">Lyase</keyword>
<evidence type="ECO:0000256" key="8">
    <source>
        <dbReference type="ARBA" id="ARBA00048617"/>
    </source>
</evidence>
<reference evidence="11 12" key="1">
    <citation type="submission" date="2019-07" db="EMBL/GenBank/DDBJ databases">
        <title>The pathways for chlorine oxyanion respiration interact through the shared metabolite chlorate.</title>
        <authorList>
            <person name="Barnum T.P."/>
            <person name="Cheng Y."/>
            <person name="Hill K.A."/>
            <person name="Lucas L.N."/>
            <person name="Carlson H.K."/>
            <person name="Coates J.D."/>
        </authorList>
    </citation>
    <scope>NUCLEOTIDE SEQUENCE [LARGE SCALE GENOMIC DNA]</scope>
    <source>
        <strain evidence="11">BK-3</strain>
    </source>
</reference>
<dbReference type="GO" id="GO:0004852">
    <property type="term" value="F:uroporphyrinogen-III synthase activity"/>
    <property type="evidence" value="ECO:0007669"/>
    <property type="project" value="UniProtKB-UniRule"/>
</dbReference>
<comment type="pathway">
    <text evidence="1 9">Porphyrin-containing compound metabolism; protoporphyrin-IX biosynthesis; coproporphyrinogen-III from 5-aminolevulinate: step 3/4.</text>
</comment>
<protein>
    <recommendedName>
        <fullName evidence="7 9">Uroporphyrinogen-III synthase</fullName>
        <ecNumber evidence="3 9">4.2.1.75</ecNumber>
    </recommendedName>
</protein>
<evidence type="ECO:0000256" key="6">
    <source>
        <dbReference type="ARBA" id="ARBA00037589"/>
    </source>
</evidence>
<evidence type="ECO:0000313" key="11">
    <source>
        <dbReference type="EMBL" id="TVT59808.1"/>
    </source>
</evidence>
<evidence type="ECO:0000256" key="2">
    <source>
        <dbReference type="ARBA" id="ARBA00008133"/>
    </source>
</evidence>
<dbReference type="InterPro" id="IPR039793">
    <property type="entry name" value="UROS/Hem4"/>
</dbReference>
<feature type="domain" description="Tetrapyrrole biosynthesis uroporphyrinogen III synthase" evidence="10">
    <location>
        <begin position="31"/>
        <end position="253"/>
    </location>
</feature>
<evidence type="ECO:0000256" key="5">
    <source>
        <dbReference type="ARBA" id="ARBA00023244"/>
    </source>
</evidence>
<evidence type="ECO:0000256" key="1">
    <source>
        <dbReference type="ARBA" id="ARBA00004772"/>
    </source>
</evidence>
<proteinExistence type="inferred from homology"/>
<dbReference type="Pfam" id="PF02602">
    <property type="entry name" value="HEM4"/>
    <property type="match status" value="1"/>
</dbReference>
<dbReference type="InterPro" id="IPR003754">
    <property type="entry name" value="4pyrrol_synth_uPrphyn_synth"/>
</dbReference>
<dbReference type="CDD" id="cd06578">
    <property type="entry name" value="HemD"/>
    <property type="match status" value="1"/>
</dbReference>
<dbReference type="AlphaFoldDB" id="A0A558DFK3"/>
<organism evidence="11 12">
    <name type="scientific">Sedimenticola thiotaurini</name>
    <dbReference type="NCBI Taxonomy" id="1543721"/>
    <lineage>
        <taxon>Bacteria</taxon>
        <taxon>Pseudomonadati</taxon>
        <taxon>Pseudomonadota</taxon>
        <taxon>Gammaproteobacteria</taxon>
        <taxon>Chromatiales</taxon>
        <taxon>Sedimenticolaceae</taxon>
        <taxon>Sedimenticola</taxon>
    </lineage>
</organism>
<dbReference type="InterPro" id="IPR036108">
    <property type="entry name" value="4pyrrol_syn_uPrphyn_synt_sf"/>
</dbReference>
<dbReference type="Proteomes" id="UP000317355">
    <property type="component" value="Unassembled WGS sequence"/>
</dbReference>
<dbReference type="PANTHER" id="PTHR38042:SF1">
    <property type="entry name" value="UROPORPHYRINOGEN-III SYNTHASE, CHLOROPLASTIC"/>
    <property type="match status" value="1"/>
</dbReference>
<comment type="similarity">
    <text evidence="2 9">Belongs to the uroporphyrinogen-III synthase family.</text>
</comment>
<gene>
    <name evidence="11" type="ORF">FHK82_02175</name>
</gene>
<sequence length="263" mass="28661">MSFLSPNVECRLPGVGVLVTRAAHQATTLCKLIDAKDGLPIRFPTVEILDPDDPGSVTRQLEQLSSYDIAIFISPNAVLWGIKLAPDQQLPEDLALAAVGKRTAQTLAESGYPVDVVPEESFDSEGLLQTPELKDVQGKRILILRGNGGRELLGEELSKRGAVVDYAEVYQRACPTTESDNLIHRWVDDVDVVTATSNILLDNLFAMLGEAGQPLLQQTPLVVVSDRMRQHARELGCTQVILAPGADEQDLLQAICLWASNRN</sequence>
<evidence type="ECO:0000256" key="9">
    <source>
        <dbReference type="RuleBase" id="RU366031"/>
    </source>
</evidence>